<organism evidence="2 3">
    <name type="scientific">Anaeramoeba flamelloides</name>
    <dbReference type="NCBI Taxonomy" id="1746091"/>
    <lineage>
        <taxon>Eukaryota</taxon>
        <taxon>Metamonada</taxon>
        <taxon>Anaeramoebidae</taxon>
        <taxon>Anaeramoeba</taxon>
    </lineage>
</organism>
<proteinExistence type="predicted"/>
<dbReference type="SUPFAM" id="SSF53474">
    <property type="entry name" value="alpha/beta-Hydrolases"/>
    <property type="match status" value="1"/>
</dbReference>
<reference evidence="2" key="1">
    <citation type="submission" date="2022-08" db="EMBL/GenBank/DDBJ databases">
        <title>Novel sulphate-reducing endosymbionts in the free-living metamonad Anaeramoeba.</title>
        <authorList>
            <person name="Jerlstrom-Hultqvist J."/>
            <person name="Cepicka I."/>
            <person name="Gallot-Lavallee L."/>
            <person name="Salas-Leiva D."/>
            <person name="Curtis B.A."/>
            <person name="Zahonova K."/>
            <person name="Pipaliya S."/>
            <person name="Dacks J."/>
            <person name="Roger A.J."/>
        </authorList>
    </citation>
    <scope>NUCLEOTIDE SEQUENCE</scope>
    <source>
        <strain evidence="2">Busselton2</strain>
    </source>
</reference>
<dbReference type="GO" id="GO:0006629">
    <property type="term" value="P:lipid metabolic process"/>
    <property type="evidence" value="ECO:0007669"/>
    <property type="project" value="InterPro"/>
</dbReference>
<dbReference type="AlphaFoldDB" id="A0AAV7YPX7"/>
<dbReference type="Gene3D" id="3.40.50.1820">
    <property type="entry name" value="alpha/beta hydrolase"/>
    <property type="match status" value="1"/>
</dbReference>
<feature type="signal peptide" evidence="1">
    <location>
        <begin position="1"/>
        <end position="23"/>
    </location>
</feature>
<dbReference type="PANTHER" id="PTHR11440">
    <property type="entry name" value="LECITHIN-CHOLESTEROL ACYLTRANSFERASE-RELATED"/>
    <property type="match status" value="1"/>
</dbReference>
<dbReference type="Proteomes" id="UP001146793">
    <property type="component" value="Unassembled WGS sequence"/>
</dbReference>
<gene>
    <name evidence="2" type="ORF">M0812_02492</name>
</gene>
<dbReference type="EMBL" id="JANTQA010000048">
    <property type="protein sequence ID" value="KAJ3430819.1"/>
    <property type="molecule type" value="Genomic_DNA"/>
</dbReference>
<dbReference type="Pfam" id="PF02450">
    <property type="entry name" value="LCAT"/>
    <property type="match status" value="1"/>
</dbReference>
<dbReference type="InterPro" id="IPR029058">
    <property type="entry name" value="AB_hydrolase_fold"/>
</dbReference>
<feature type="chain" id="PRO_5044012286" evidence="1">
    <location>
        <begin position="24"/>
        <end position="410"/>
    </location>
</feature>
<accession>A0AAV7YPX7</accession>
<protein>
    <submittedName>
        <fullName evidence="2">Group xv phospholipase a2</fullName>
    </submittedName>
</protein>
<sequence>MLVPKTLLLFFFLFVVFLSGSSTSPLDGKVQEETSNNPIVIIPGCMGSKLEVKLTDHKKKHWWCSSNKDWFLLWINVEIFIPELIECAGDYMQLEWDGKAIQYQQGIDYRLVPGLEGIQYLQPTLWFVEKYFHKMIEEFKNEGYQEGRDLFGLPYDFRMGPNNLTTWFKEVKSYIETAYNINNKKVNVITHSMGGKLFNYFMAQKEITKEWKATYVSKWIPIAPAWGGAFETIEELIWGMNFGDILVKKSKFKPFEISFPMSYYLLPIENVDWADPIIITPQKNYMATLPDYLEMMNALDLPQFSKDLVNTQWKQMNIIDPPMVPTYILYGKKVDTNCQVEYSDYIGSDNYKINTCSGDGTVSAKTVVALCEDWIDDHFVSCEGYKDKEHVSIVEDDEIINRVKELIKIP</sequence>
<evidence type="ECO:0000313" key="3">
    <source>
        <dbReference type="Proteomes" id="UP001146793"/>
    </source>
</evidence>
<dbReference type="InterPro" id="IPR003386">
    <property type="entry name" value="LACT/PDAT_acylTrfase"/>
</dbReference>
<evidence type="ECO:0000313" key="2">
    <source>
        <dbReference type="EMBL" id="KAJ3430819.1"/>
    </source>
</evidence>
<evidence type="ECO:0000256" key="1">
    <source>
        <dbReference type="SAM" id="SignalP"/>
    </source>
</evidence>
<comment type="caution">
    <text evidence="2">The sequence shown here is derived from an EMBL/GenBank/DDBJ whole genome shotgun (WGS) entry which is preliminary data.</text>
</comment>
<keyword evidence="1" id="KW-0732">Signal</keyword>
<dbReference type="GO" id="GO:0008374">
    <property type="term" value="F:O-acyltransferase activity"/>
    <property type="evidence" value="ECO:0007669"/>
    <property type="project" value="InterPro"/>
</dbReference>
<name>A0AAV7YPX7_9EUKA</name>